<dbReference type="PANTHER" id="PTHR34220">
    <property type="entry name" value="SENSOR HISTIDINE KINASE YPDA"/>
    <property type="match status" value="1"/>
</dbReference>
<dbReference type="PANTHER" id="PTHR34220:SF7">
    <property type="entry name" value="SENSOR HISTIDINE KINASE YPDA"/>
    <property type="match status" value="1"/>
</dbReference>
<evidence type="ECO:0000313" key="7">
    <source>
        <dbReference type="Proteomes" id="UP001220610"/>
    </source>
</evidence>
<reference evidence="6" key="1">
    <citation type="submission" date="2023-03" db="EMBL/GenBank/DDBJ databases">
        <title>Andean soil-derived lignocellulolytic bacterial consortium as a source of novel taxa and putative plastic-active enzymes.</title>
        <authorList>
            <person name="Diaz-Garcia L."/>
            <person name="Chuvochina M."/>
            <person name="Feuerriegel G."/>
            <person name="Bunk B."/>
            <person name="Sproer C."/>
            <person name="Streit W.R."/>
            <person name="Rodriguez L.M."/>
            <person name="Overmann J."/>
            <person name="Jimenez D.J."/>
        </authorList>
    </citation>
    <scope>NUCLEOTIDE SEQUENCE</scope>
    <source>
        <strain evidence="6">MAG 7</strain>
    </source>
</reference>
<dbReference type="Gene3D" id="2.130.10.10">
    <property type="entry name" value="YVTN repeat-like/Quinoprotein amine dehydrogenase"/>
    <property type="match status" value="3"/>
</dbReference>
<dbReference type="EMBL" id="CP119311">
    <property type="protein sequence ID" value="WEK36631.1"/>
    <property type="molecule type" value="Genomic_DNA"/>
</dbReference>
<dbReference type="InterPro" id="IPR036890">
    <property type="entry name" value="HATPase_C_sf"/>
</dbReference>
<keyword evidence="6" id="KW-0418">Kinase</keyword>
<dbReference type="Pfam" id="PF06580">
    <property type="entry name" value="His_kinase"/>
    <property type="match status" value="1"/>
</dbReference>
<keyword evidence="1" id="KW-0175">Coiled coil</keyword>
<dbReference type="InterPro" id="IPR010559">
    <property type="entry name" value="Sig_transdc_His_kin_internal"/>
</dbReference>
<dbReference type="GO" id="GO:0000155">
    <property type="term" value="F:phosphorelay sensor kinase activity"/>
    <property type="evidence" value="ECO:0007669"/>
    <property type="project" value="InterPro"/>
</dbReference>
<dbReference type="SUPFAM" id="SSF50998">
    <property type="entry name" value="Quinoprotein alcohol dehydrogenase-like"/>
    <property type="match status" value="2"/>
</dbReference>
<feature type="transmembrane region" description="Helical" evidence="2">
    <location>
        <begin position="701"/>
        <end position="719"/>
    </location>
</feature>
<dbReference type="InterPro" id="IPR011047">
    <property type="entry name" value="Quinoprotein_ADH-like_sf"/>
</dbReference>
<dbReference type="InterPro" id="IPR015943">
    <property type="entry name" value="WD40/YVTN_repeat-like_dom_sf"/>
</dbReference>
<dbReference type="GO" id="GO:0016020">
    <property type="term" value="C:membrane"/>
    <property type="evidence" value="ECO:0007669"/>
    <property type="project" value="InterPro"/>
</dbReference>
<dbReference type="InterPro" id="IPR011110">
    <property type="entry name" value="Reg_prop"/>
</dbReference>
<evidence type="ECO:0000256" key="1">
    <source>
        <dbReference type="SAM" id="Coils"/>
    </source>
</evidence>
<proteinExistence type="predicted"/>
<evidence type="ECO:0000313" key="6">
    <source>
        <dbReference type="EMBL" id="WEK36631.1"/>
    </source>
</evidence>
<feature type="chain" id="PRO_5042583285" evidence="3">
    <location>
        <begin position="23"/>
        <end position="966"/>
    </location>
</feature>
<evidence type="ECO:0000259" key="4">
    <source>
        <dbReference type="Pfam" id="PF06580"/>
    </source>
</evidence>
<dbReference type="Gene3D" id="2.60.40.10">
    <property type="entry name" value="Immunoglobulins"/>
    <property type="match status" value="1"/>
</dbReference>
<evidence type="ECO:0000259" key="5">
    <source>
        <dbReference type="Pfam" id="PF07495"/>
    </source>
</evidence>
<dbReference type="Pfam" id="PF07495">
    <property type="entry name" value="Y_Y_Y"/>
    <property type="match status" value="1"/>
</dbReference>
<dbReference type="InterPro" id="IPR013783">
    <property type="entry name" value="Ig-like_fold"/>
</dbReference>
<keyword evidence="2" id="KW-0812">Transmembrane</keyword>
<dbReference type="InterPro" id="IPR050640">
    <property type="entry name" value="Bact_2-comp_sensor_kinase"/>
</dbReference>
<feature type="coiled-coil region" evidence="1">
    <location>
        <begin position="726"/>
        <end position="753"/>
    </location>
</feature>
<dbReference type="AlphaFoldDB" id="A0AAJ5WTA7"/>
<name>A0AAJ5WTA7_9BACT</name>
<feature type="domain" description="Signal transduction histidine kinase internal region" evidence="4">
    <location>
        <begin position="744"/>
        <end position="822"/>
    </location>
</feature>
<sequence length="966" mass="109957">MLLTCCLSFLLSFLPSASPVVAQEYNYVHYTMRDGLAGSIVYQLCQDKDGFIWFATEAGLSRFDGTHFRTFNTSDGLPEAEILQVFADSKGRVWIAPFRNTICYYYKGKLHTQENDSMLKKIPISSIVMDFREARDSTVCFMHGSSATLIIPDPKNRTDSIFTIHWKDHIMGFGPGLTNNTYLLLTTDSVFTYDLNKKRIIYGRKSPIKKKDSLLMGGDERISYYIKNRYRIAGTQGNPNFISTYSGAFFYDSIHRSTLLDSFLLGKTVHRAMIDREQNFWFATNNGVYKLMSREVRSWLSQPGSSFEIFSLLEHKGLLLAGSDKGRLCLINRENRHVDSISFDQYLTVDQHITNANRLTAICSTPDNKLLLGFDTHLARFDPVTRKSQISLLAVLKSITLVNQDTILVGTGHIVLLMNSQNLQPLDTIWPGRTTVASFANNTYYIGTVNGLYAVDRKKRSQFLGASIRPLTFRIAAIQPAPDGSVWVATYGNGIVQLRDNKIVRHLTEEKGLTSNICRSLFLHNRYLWAGTDKGICKIDLDLPATPIVSYTVNDGLPSNIINTLYVDDNIVYVGTVSGLTLFNESRLKSFSRCDLRLLNMDASGISIIPDSNRIQLDYLKNNLRFSFVGISYKSGGDILYRYRLKGLNNSWDSTHQTTLEYPGLPPGDYQLELSAINKFGIKSEPLLISFSIDAPFWQTIWFKLSSVASIIVLAWWLIRRRYAILQRREQEKATLQSRMNELEQQALRSQMNPHFIFNCLNSIQNFIIRNDFETTNQYLTEFAYLLRQTLDNSSRSTISLHNEITYLDRYLKMERMRFANAFTYTIEVDPLLDQETIMIPAMLLQPYVENSVRHGVRHMTDNNGHISIQFISEQDTLVCVITDNGIGRKRAAETRSRLHVEYQSKGMSLTAERIRVLNRVLVHPITLEIVDLADDSGAAAGTRITLRFPPFIQSQPNAYDTSNNN</sequence>
<keyword evidence="2" id="KW-1133">Transmembrane helix</keyword>
<accession>A0AAJ5WTA7</accession>
<feature type="signal peptide" evidence="3">
    <location>
        <begin position="1"/>
        <end position="22"/>
    </location>
</feature>
<keyword evidence="6" id="KW-0808">Transferase</keyword>
<keyword evidence="2" id="KW-0472">Membrane</keyword>
<dbReference type="Proteomes" id="UP001220610">
    <property type="component" value="Chromosome"/>
</dbReference>
<dbReference type="InterPro" id="IPR011123">
    <property type="entry name" value="Y_Y_Y"/>
</dbReference>
<dbReference type="Gene3D" id="3.30.565.10">
    <property type="entry name" value="Histidine kinase-like ATPase, C-terminal domain"/>
    <property type="match status" value="1"/>
</dbReference>
<gene>
    <name evidence="6" type="ORF">P0Y53_03880</name>
</gene>
<evidence type="ECO:0000256" key="3">
    <source>
        <dbReference type="SAM" id="SignalP"/>
    </source>
</evidence>
<dbReference type="SUPFAM" id="SSF55874">
    <property type="entry name" value="ATPase domain of HSP90 chaperone/DNA topoisomerase II/histidine kinase"/>
    <property type="match status" value="1"/>
</dbReference>
<feature type="domain" description="Two component regulator three Y" evidence="5">
    <location>
        <begin position="632"/>
        <end position="691"/>
    </location>
</feature>
<dbReference type="Pfam" id="PF07494">
    <property type="entry name" value="Reg_prop"/>
    <property type="match status" value="1"/>
</dbReference>
<evidence type="ECO:0000256" key="2">
    <source>
        <dbReference type="SAM" id="Phobius"/>
    </source>
</evidence>
<organism evidence="6 7">
    <name type="scientific">Candidatus Pseudobacter hemicellulosilyticus</name>
    <dbReference type="NCBI Taxonomy" id="3121375"/>
    <lineage>
        <taxon>Bacteria</taxon>
        <taxon>Pseudomonadati</taxon>
        <taxon>Bacteroidota</taxon>
        <taxon>Chitinophagia</taxon>
        <taxon>Chitinophagales</taxon>
        <taxon>Chitinophagaceae</taxon>
        <taxon>Pseudobacter</taxon>
    </lineage>
</organism>
<protein>
    <submittedName>
        <fullName evidence="6">Histidine kinase</fullName>
    </submittedName>
</protein>
<keyword evidence="3" id="KW-0732">Signal</keyword>